<dbReference type="GO" id="GO:0051604">
    <property type="term" value="P:protein maturation"/>
    <property type="evidence" value="ECO:0007669"/>
    <property type="project" value="TreeGrafter"/>
</dbReference>
<dbReference type="Gene3D" id="2.30.30.140">
    <property type="match status" value="1"/>
</dbReference>
<dbReference type="Pfam" id="PF01455">
    <property type="entry name" value="HupF_HypC"/>
    <property type="match status" value="1"/>
</dbReference>
<dbReference type="NCBIfam" id="TIGR00074">
    <property type="entry name" value="hypC_hupF"/>
    <property type="match status" value="1"/>
</dbReference>
<dbReference type="FunFam" id="2.30.30.140:FF:000022">
    <property type="entry name" value="Hydrogenase assembly chaperone HybG"/>
    <property type="match status" value="1"/>
</dbReference>
<name>W9H307_9PROT</name>
<dbReference type="AlphaFoldDB" id="W9H307"/>
<evidence type="ECO:0000313" key="5">
    <source>
        <dbReference type="Proteomes" id="UP000019486"/>
    </source>
</evidence>
<dbReference type="SUPFAM" id="SSF159127">
    <property type="entry name" value="HupF/HypC-like"/>
    <property type="match status" value="1"/>
</dbReference>
<comment type="similarity">
    <text evidence="1">Belongs to the HupF/HypC family.</text>
</comment>
<evidence type="ECO:0000256" key="3">
    <source>
        <dbReference type="ARBA" id="ARBA00071976"/>
    </source>
</evidence>
<accession>W9H307</accession>
<dbReference type="Proteomes" id="UP000019486">
    <property type="component" value="Unassembled WGS sequence"/>
</dbReference>
<comment type="caution">
    <text evidence="4">The sequence shown here is derived from an EMBL/GenBank/DDBJ whole genome shotgun (WGS) entry which is preliminary data.</text>
</comment>
<keyword evidence="5" id="KW-1185">Reference proteome</keyword>
<dbReference type="InterPro" id="IPR001109">
    <property type="entry name" value="Hydrogenase_HupF/HypC"/>
</dbReference>
<dbReference type="PANTHER" id="PTHR35177:SF2">
    <property type="entry name" value="HYDROGENASE MATURATION FACTOR HYBG"/>
    <property type="match status" value="1"/>
</dbReference>
<dbReference type="InterPro" id="IPR019812">
    <property type="entry name" value="Hydgase_assmbl_chp_CS"/>
</dbReference>
<dbReference type="EMBL" id="AVFL01000020">
    <property type="protein sequence ID" value="EWY38123.1"/>
    <property type="molecule type" value="Genomic_DNA"/>
</dbReference>
<evidence type="ECO:0000256" key="2">
    <source>
        <dbReference type="ARBA" id="ARBA00053969"/>
    </source>
</evidence>
<gene>
    <name evidence="4" type="ORF">N825_14475</name>
</gene>
<dbReference type="GO" id="GO:1902670">
    <property type="term" value="F:carbon dioxide binding"/>
    <property type="evidence" value="ECO:0007669"/>
    <property type="project" value="TreeGrafter"/>
</dbReference>
<dbReference type="PATRIC" id="fig|1385369.3.peg.4769"/>
<dbReference type="OrthoDB" id="9806017at2"/>
<protein>
    <recommendedName>
        <fullName evidence="3">Hydrogenase maturation factor HypC</fullName>
    </recommendedName>
</protein>
<reference evidence="4 5" key="1">
    <citation type="submission" date="2013-08" db="EMBL/GenBank/DDBJ databases">
        <title>The genome sequence of Skermanella stibiiresistens.</title>
        <authorList>
            <person name="Zhu W."/>
            <person name="Wang G."/>
        </authorList>
    </citation>
    <scope>NUCLEOTIDE SEQUENCE [LARGE SCALE GENOMIC DNA]</scope>
    <source>
        <strain evidence="4 5">SB22</strain>
    </source>
</reference>
<sequence>MCLAIPARVVEIHADDTATVSLGGVRKQVSMALIEDPAVGEYVIVHVGYALSKLDPAEAERTLALLASLDPTEAAA</sequence>
<dbReference type="GO" id="GO:0005506">
    <property type="term" value="F:iron ion binding"/>
    <property type="evidence" value="ECO:0007669"/>
    <property type="project" value="TreeGrafter"/>
</dbReference>
<evidence type="ECO:0000256" key="1">
    <source>
        <dbReference type="ARBA" id="ARBA00006018"/>
    </source>
</evidence>
<dbReference type="RefSeq" id="WP_037457598.1">
    <property type="nucleotide sequence ID" value="NZ_AVFL01000020.1"/>
</dbReference>
<comment type="function">
    <text evidence="2">Involved in the maturation of [NiFe] hydrogenases. Involved in the biosynthesis of the Fe(CN)(2)CO cofactor.</text>
</comment>
<proteinExistence type="inferred from homology"/>
<dbReference type="STRING" id="1385369.N825_14475"/>
<evidence type="ECO:0000313" key="4">
    <source>
        <dbReference type="EMBL" id="EWY38123.1"/>
    </source>
</evidence>
<organism evidence="4 5">
    <name type="scientific">Skermanella stibiiresistens SB22</name>
    <dbReference type="NCBI Taxonomy" id="1385369"/>
    <lineage>
        <taxon>Bacteria</taxon>
        <taxon>Pseudomonadati</taxon>
        <taxon>Pseudomonadota</taxon>
        <taxon>Alphaproteobacteria</taxon>
        <taxon>Rhodospirillales</taxon>
        <taxon>Azospirillaceae</taxon>
        <taxon>Skermanella</taxon>
    </lineage>
</organism>
<dbReference type="PRINTS" id="PR00445">
    <property type="entry name" value="HUPFHYPC"/>
</dbReference>
<dbReference type="PANTHER" id="PTHR35177">
    <property type="entry name" value="HYDROGENASE MATURATION FACTOR HYBG"/>
    <property type="match status" value="1"/>
</dbReference>
<dbReference type="PROSITE" id="PS01097">
    <property type="entry name" value="HUPF_HYPC"/>
    <property type="match status" value="1"/>
</dbReference>